<feature type="transmembrane region" description="Helical" evidence="1">
    <location>
        <begin position="156"/>
        <end position="178"/>
    </location>
</feature>
<dbReference type="RefSeq" id="WP_169173112.1">
    <property type="nucleotide sequence ID" value="NZ_JAAIII010000009.1"/>
</dbReference>
<gene>
    <name evidence="2" type="ORF">G1C95_2293</name>
</gene>
<dbReference type="AlphaFoldDB" id="A0A7Y0ERI0"/>
<evidence type="ECO:0000256" key="1">
    <source>
        <dbReference type="SAM" id="Phobius"/>
    </source>
</evidence>
<keyword evidence="1" id="KW-0812">Transmembrane</keyword>
<feature type="transmembrane region" description="Helical" evidence="1">
    <location>
        <begin position="199"/>
        <end position="216"/>
    </location>
</feature>
<protein>
    <recommendedName>
        <fullName evidence="4">DUF624 domain-containing protein</fullName>
    </recommendedName>
</protein>
<feature type="transmembrane region" description="Helical" evidence="1">
    <location>
        <begin position="127"/>
        <end position="150"/>
    </location>
</feature>
<proteinExistence type="predicted"/>
<dbReference type="Proteomes" id="UP000532194">
    <property type="component" value="Unassembled WGS sequence"/>
</dbReference>
<dbReference type="EMBL" id="JAAIII010000009">
    <property type="protein sequence ID" value="NMM95105.1"/>
    <property type="molecule type" value="Genomic_DNA"/>
</dbReference>
<organism evidence="2 3">
    <name type="scientific">Bifidobacterium oedipodis</name>
    <dbReference type="NCBI Taxonomy" id="2675322"/>
    <lineage>
        <taxon>Bacteria</taxon>
        <taxon>Bacillati</taxon>
        <taxon>Actinomycetota</taxon>
        <taxon>Actinomycetes</taxon>
        <taxon>Bifidobacteriales</taxon>
        <taxon>Bifidobacteriaceae</taxon>
        <taxon>Bifidobacterium</taxon>
    </lineage>
</organism>
<sequence>MNIAQRFNDISRVLIAFLLLDLALLVAMAPWNIVMLLTDGFAALPLPAIAAIAAGAWCLAAPAMAAAFAAYRDAATMRNGEYDAERDRRNKLYRSTAAIADPYWSPAEDHRTLRPYIRTYLHLAPKAFTLSVIYAIPLAILAAGACAFLAQSAPCAAVMIALLAFTMVAHLVSLNAMVEFPNARYSALVRTGFVFAARRFPFTVLALAILVLYLWLLLQWPWIMLLFGTGLTFFFLYHTVEQITKPVLMQMIAEEIAPEQAVAEQSVPAQTTV</sequence>
<name>A0A7Y0ERI0_9BIFI</name>
<evidence type="ECO:0000313" key="3">
    <source>
        <dbReference type="Proteomes" id="UP000532194"/>
    </source>
</evidence>
<reference evidence="2 3" key="1">
    <citation type="submission" date="2020-02" db="EMBL/GenBank/DDBJ databases">
        <title>Characterization of phylogenetic diversity of novel bifidobacterial species isolated in Czech ZOOs.</title>
        <authorList>
            <person name="Lugli G.A."/>
            <person name="Vera N.B."/>
            <person name="Ventura M."/>
        </authorList>
    </citation>
    <scope>NUCLEOTIDE SEQUENCE [LARGE SCALE GENOMIC DNA]</scope>
    <source>
        <strain evidence="2 3">DSM 109957</strain>
    </source>
</reference>
<feature type="transmembrane region" description="Helical" evidence="1">
    <location>
        <begin position="46"/>
        <end position="71"/>
    </location>
</feature>
<comment type="caution">
    <text evidence="2">The sequence shown here is derived from an EMBL/GenBank/DDBJ whole genome shotgun (WGS) entry which is preliminary data.</text>
</comment>
<keyword evidence="1" id="KW-1133">Transmembrane helix</keyword>
<keyword evidence="1" id="KW-0472">Membrane</keyword>
<feature type="transmembrane region" description="Helical" evidence="1">
    <location>
        <begin position="12"/>
        <end position="34"/>
    </location>
</feature>
<accession>A0A7Y0ERI0</accession>
<evidence type="ECO:0008006" key="4">
    <source>
        <dbReference type="Google" id="ProtNLM"/>
    </source>
</evidence>
<evidence type="ECO:0000313" key="2">
    <source>
        <dbReference type="EMBL" id="NMM95105.1"/>
    </source>
</evidence>
<feature type="transmembrane region" description="Helical" evidence="1">
    <location>
        <begin position="222"/>
        <end position="240"/>
    </location>
</feature>
<keyword evidence="3" id="KW-1185">Reference proteome</keyword>